<sequence>MASFPALTGFYKFLFLYFEPFSTSFPALMILFFPGAAWFYNELVPWGLEVPASLDARTRLAVWQLGNCYLLLGMVSSLVFRAIRDSVPKDLAVQERLVGALLTCLAIADVTHVGASFLGLPEAIRYDFGSWNLTTHGNITFTLFLFFSRLAWFAGLGRERYYYGVVGAKGVKYDQ</sequence>
<protein>
    <recommendedName>
        <fullName evidence="2">DUF7704 domain-containing protein</fullName>
    </recommendedName>
</protein>
<organism evidence="3 4">
    <name type="scientific">Cylindrobasidium torrendii FP15055 ss-10</name>
    <dbReference type="NCBI Taxonomy" id="1314674"/>
    <lineage>
        <taxon>Eukaryota</taxon>
        <taxon>Fungi</taxon>
        <taxon>Dikarya</taxon>
        <taxon>Basidiomycota</taxon>
        <taxon>Agaricomycotina</taxon>
        <taxon>Agaricomycetes</taxon>
        <taxon>Agaricomycetidae</taxon>
        <taxon>Agaricales</taxon>
        <taxon>Marasmiineae</taxon>
        <taxon>Physalacriaceae</taxon>
        <taxon>Cylindrobasidium</taxon>
    </lineage>
</organism>
<evidence type="ECO:0000256" key="1">
    <source>
        <dbReference type="SAM" id="Phobius"/>
    </source>
</evidence>
<feature type="transmembrane region" description="Helical" evidence="1">
    <location>
        <begin position="100"/>
        <end position="119"/>
    </location>
</feature>
<proteinExistence type="predicted"/>
<dbReference type="STRING" id="1314674.A0A0D7AZC8"/>
<accession>A0A0D7AZC8</accession>
<feature type="transmembrane region" description="Helical" evidence="1">
    <location>
        <begin position="60"/>
        <end position="80"/>
    </location>
</feature>
<feature type="domain" description="DUF7704" evidence="2">
    <location>
        <begin position="6"/>
        <end position="157"/>
    </location>
</feature>
<dbReference type="EMBL" id="KN880710">
    <property type="protein sequence ID" value="KIY63244.1"/>
    <property type="molecule type" value="Genomic_DNA"/>
</dbReference>
<gene>
    <name evidence="3" type="ORF">CYLTODRAFT_403505</name>
</gene>
<dbReference type="OrthoDB" id="2937326at2759"/>
<evidence type="ECO:0000313" key="4">
    <source>
        <dbReference type="Proteomes" id="UP000054007"/>
    </source>
</evidence>
<dbReference type="Proteomes" id="UP000054007">
    <property type="component" value="Unassembled WGS sequence"/>
</dbReference>
<feature type="transmembrane region" description="Helical" evidence="1">
    <location>
        <begin position="21"/>
        <end position="40"/>
    </location>
</feature>
<dbReference type="PANTHER" id="PTHR37019">
    <property type="entry name" value="CHROMOSOME 1, WHOLE GENOME SHOTGUN SEQUENCE"/>
    <property type="match status" value="1"/>
</dbReference>
<name>A0A0D7AZC8_9AGAR</name>
<keyword evidence="1" id="KW-0472">Membrane</keyword>
<dbReference type="InterPro" id="IPR056121">
    <property type="entry name" value="DUF7704"/>
</dbReference>
<keyword evidence="1" id="KW-0812">Transmembrane</keyword>
<dbReference type="PANTHER" id="PTHR37019:SF2">
    <property type="entry name" value="EXPERA DOMAIN-CONTAINING PROTEIN"/>
    <property type="match status" value="1"/>
</dbReference>
<keyword evidence="1" id="KW-1133">Transmembrane helix</keyword>
<evidence type="ECO:0000259" key="2">
    <source>
        <dbReference type="Pfam" id="PF24803"/>
    </source>
</evidence>
<dbReference type="Pfam" id="PF24803">
    <property type="entry name" value="DUF7704"/>
    <property type="match status" value="1"/>
</dbReference>
<evidence type="ECO:0000313" key="3">
    <source>
        <dbReference type="EMBL" id="KIY63244.1"/>
    </source>
</evidence>
<reference evidence="3 4" key="1">
    <citation type="journal article" date="2015" name="Fungal Genet. Biol.">
        <title>Evolution of novel wood decay mechanisms in Agaricales revealed by the genome sequences of Fistulina hepatica and Cylindrobasidium torrendii.</title>
        <authorList>
            <person name="Floudas D."/>
            <person name="Held B.W."/>
            <person name="Riley R."/>
            <person name="Nagy L.G."/>
            <person name="Koehler G."/>
            <person name="Ransdell A.S."/>
            <person name="Younus H."/>
            <person name="Chow J."/>
            <person name="Chiniquy J."/>
            <person name="Lipzen A."/>
            <person name="Tritt A."/>
            <person name="Sun H."/>
            <person name="Haridas S."/>
            <person name="LaButti K."/>
            <person name="Ohm R.A."/>
            <person name="Kues U."/>
            <person name="Blanchette R.A."/>
            <person name="Grigoriev I.V."/>
            <person name="Minto R.E."/>
            <person name="Hibbett D.S."/>
        </authorList>
    </citation>
    <scope>NUCLEOTIDE SEQUENCE [LARGE SCALE GENOMIC DNA]</scope>
    <source>
        <strain evidence="3 4">FP15055 ss-10</strain>
    </source>
</reference>
<feature type="transmembrane region" description="Helical" evidence="1">
    <location>
        <begin position="139"/>
        <end position="156"/>
    </location>
</feature>
<keyword evidence="4" id="KW-1185">Reference proteome</keyword>
<dbReference type="AlphaFoldDB" id="A0A0D7AZC8"/>